<accession>A0A5J4PHE1</accession>
<dbReference type="EC" id="2.1.1.198" evidence="1"/>
<dbReference type="GO" id="GO:0032259">
    <property type="term" value="P:methylation"/>
    <property type="evidence" value="ECO:0007669"/>
    <property type="project" value="UniProtKB-KW"/>
</dbReference>
<proteinExistence type="predicted"/>
<dbReference type="InterPro" id="IPR014776">
    <property type="entry name" value="4pyrrole_Mease_sub2"/>
</dbReference>
<dbReference type="InterPro" id="IPR035996">
    <property type="entry name" value="4pyrrol_Methylase_sf"/>
</dbReference>
<dbReference type="EMBL" id="SNRY01008252">
    <property type="protein sequence ID" value="KAA6308877.1"/>
    <property type="molecule type" value="Genomic_DNA"/>
</dbReference>
<reference evidence="1" key="1">
    <citation type="submission" date="2019-03" db="EMBL/GenBank/DDBJ databases">
        <title>Single cell metagenomics reveals metabolic interactions within the superorganism composed of flagellate Streblomastix strix and complex community of Bacteroidetes bacteria on its surface.</title>
        <authorList>
            <person name="Treitli S.C."/>
            <person name="Kolisko M."/>
            <person name="Husnik F."/>
            <person name="Keeling P."/>
            <person name="Hampl V."/>
        </authorList>
    </citation>
    <scope>NUCLEOTIDE SEQUENCE</scope>
    <source>
        <strain evidence="1">STM</strain>
    </source>
</reference>
<dbReference type="InterPro" id="IPR014777">
    <property type="entry name" value="4pyrrole_Mease_sub1"/>
</dbReference>
<dbReference type="PIRSF" id="PIRSF005917">
    <property type="entry name" value="MTase_YraL"/>
    <property type="match status" value="1"/>
</dbReference>
<dbReference type="Gene3D" id="3.30.950.10">
    <property type="entry name" value="Methyltransferase, Cobalt-precorrin-4 Transmethylase, Domain 2"/>
    <property type="match status" value="1"/>
</dbReference>
<keyword evidence="1" id="KW-0489">Methyltransferase</keyword>
<feature type="non-terminal residue" evidence="1">
    <location>
        <position position="225"/>
    </location>
</feature>
<dbReference type="PANTHER" id="PTHR46111:SF2">
    <property type="entry name" value="SAM-DEPENDENT METHYLTRANSFERASE"/>
    <property type="match status" value="1"/>
</dbReference>
<dbReference type="GO" id="GO:0008168">
    <property type="term" value="F:methyltransferase activity"/>
    <property type="evidence" value="ECO:0007669"/>
    <property type="project" value="UniProtKB-KW"/>
</dbReference>
<dbReference type="CDD" id="cd11649">
    <property type="entry name" value="RsmI_like"/>
    <property type="match status" value="1"/>
</dbReference>
<dbReference type="PANTHER" id="PTHR46111">
    <property type="entry name" value="RIBOSOMAL RNA SMALL SUBUNIT METHYLTRANSFERASE I"/>
    <property type="match status" value="1"/>
</dbReference>
<name>A0A5J4PHE1_9ZZZZ</name>
<organism evidence="1">
    <name type="scientific">termite gut metagenome</name>
    <dbReference type="NCBI Taxonomy" id="433724"/>
    <lineage>
        <taxon>unclassified sequences</taxon>
        <taxon>metagenomes</taxon>
        <taxon>organismal metagenomes</taxon>
    </lineage>
</organism>
<gene>
    <name evidence="1" type="ORF">EZS27_039535</name>
</gene>
<evidence type="ECO:0000313" key="1">
    <source>
        <dbReference type="EMBL" id="KAA6308877.1"/>
    </source>
</evidence>
<dbReference type="InterPro" id="IPR008189">
    <property type="entry name" value="rRNA_ssu_MeTfrase_I"/>
</dbReference>
<dbReference type="Gene3D" id="3.40.1010.10">
    <property type="entry name" value="Cobalt-precorrin-4 Transmethylase, Domain 1"/>
    <property type="match status" value="1"/>
</dbReference>
<comment type="caution">
    <text evidence="1">The sequence shown here is derived from an EMBL/GenBank/DDBJ whole genome shotgun (WGS) entry which is preliminary data.</text>
</comment>
<dbReference type="AlphaFoldDB" id="A0A5J4PHE1"/>
<protein>
    <submittedName>
        <fullName evidence="1">Ribosomal RNA small subunit methyltransferase I</fullName>
        <ecNumber evidence="1">2.1.1.198</ecNumber>
    </submittedName>
</protein>
<dbReference type="SUPFAM" id="SSF53790">
    <property type="entry name" value="Tetrapyrrole methylase"/>
    <property type="match status" value="1"/>
</dbReference>
<sequence>MDIALYLLPVTLGDAPLDSVLPSYNKDIILAIKHFIVEDVRSARRFLKKVDKDIDIDALTFYPFNKHSSSEEVSGYLQPLIEGNSIGVISEAGCPGIADPGADVVAYAQRRSLKVIPLVGPSSIILSLMASGFNGQSFAFHGYLPIEAAERSKRLKTLEQRMYVENQTQLFIETPYRNNKMVDDILANCRPQTKLCIAANITCEGEYIKTLPVKDWRERVPDLSK</sequence>
<keyword evidence="1" id="KW-0808">Transferase</keyword>